<proteinExistence type="predicted"/>
<dbReference type="Proteomes" id="UP001198220">
    <property type="component" value="Unassembled WGS sequence"/>
</dbReference>
<keyword evidence="1" id="KW-0472">Membrane</keyword>
<name>A0AAE3ACQ0_9FIRM</name>
<feature type="transmembrane region" description="Helical" evidence="1">
    <location>
        <begin position="6"/>
        <end position="27"/>
    </location>
</feature>
<comment type="caution">
    <text evidence="2">The sequence shown here is derived from an EMBL/GenBank/DDBJ whole genome shotgun (WGS) entry which is preliminary data.</text>
</comment>
<feature type="transmembrane region" description="Helical" evidence="1">
    <location>
        <begin position="32"/>
        <end position="52"/>
    </location>
</feature>
<dbReference type="RefSeq" id="WP_173716635.1">
    <property type="nucleotide sequence ID" value="NZ_JAJEPS010000024.1"/>
</dbReference>
<protein>
    <submittedName>
        <fullName evidence="2">Uncharacterized protein</fullName>
    </submittedName>
</protein>
<keyword evidence="1" id="KW-0812">Transmembrane</keyword>
<keyword evidence="1" id="KW-1133">Transmembrane helix</keyword>
<accession>A0AAE3ACQ0</accession>
<evidence type="ECO:0000256" key="1">
    <source>
        <dbReference type="SAM" id="Phobius"/>
    </source>
</evidence>
<feature type="transmembrane region" description="Helical" evidence="1">
    <location>
        <begin position="58"/>
        <end position="75"/>
    </location>
</feature>
<reference evidence="2 3" key="1">
    <citation type="submission" date="2021-10" db="EMBL/GenBank/DDBJ databases">
        <title>Anaerobic single-cell dispensing facilitates the cultivation of human gut bacteria.</title>
        <authorList>
            <person name="Afrizal A."/>
        </authorList>
    </citation>
    <scope>NUCLEOTIDE SEQUENCE [LARGE SCALE GENOMIC DNA]</scope>
    <source>
        <strain evidence="2 3">CLA-AA-H276</strain>
    </source>
</reference>
<evidence type="ECO:0000313" key="3">
    <source>
        <dbReference type="Proteomes" id="UP001198220"/>
    </source>
</evidence>
<keyword evidence="3" id="KW-1185">Reference proteome</keyword>
<dbReference type="EMBL" id="JAJEPS010000024">
    <property type="protein sequence ID" value="MCC2127571.1"/>
    <property type="molecule type" value="Genomic_DNA"/>
</dbReference>
<evidence type="ECO:0000313" key="2">
    <source>
        <dbReference type="EMBL" id="MCC2127571.1"/>
    </source>
</evidence>
<dbReference type="AlphaFoldDB" id="A0AAE3ACQ0"/>
<organism evidence="2 3">
    <name type="scientific">Hominiventricola filiformis</name>
    <dbReference type="NCBI Taxonomy" id="2885352"/>
    <lineage>
        <taxon>Bacteria</taxon>
        <taxon>Bacillati</taxon>
        <taxon>Bacillota</taxon>
        <taxon>Clostridia</taxon>
        <taxon>Lachnospirales</taxon>
        <taxon>Lachnospiraceae</taxon>
        <taxon>Hominiventricola</taxon>
    </lineage>
</organism>
<sequence length="95" mass="10507">MLKIFAKLIVLPVMVILIALSFTVSILSKIHYLAAVLVNAIFIMCAVIALSLQQWQNFGIAVFVLAVSCMILKLWDIIEYAIGVICGHLFEILSV</sequence>
<gene>
    <name evidence="2" type="ORF">LKD36_15570</name>
</gene>